<dbReference type="Pfam" id="PF04860">
    <property type="entry name" value="Phage_portal"/>
    <property type="match status" value="1"/>
</dbReference>
<reference evidence="1" key="2">
    <citation type="submission" date="2021-04" db="EMBL/GenBank/DDBJ databases">
        <authorList>
            <person name="Gilroy R."/>
        </authorList>
    </citation>
    <scope>NUCLEOTIDE SEQUENCE</scope>
    <source>
        <strain evidence="1">5134</strain>
    </source>
</reference>
<name>A0A9D2CB85_9BACT</name>
<gene>
    <name evidence="1" type="ORF">H9828_06565</name>
</gene>
<accession>A0A9D2CB85</accession>
<dbReference type="Proteomes" id="UP000886844">
    <property type="component" value="Unassembled WGS sequence"/>
</dbReference>
<sequence length="408" mass="46104">MSKAKNFKTAVAVANRTDPYVTLGTTRVENDRFWRWGDDNLFPAALALMARRSTTHRRIINDKADYISGKGFVCDEARLPALAAFVRRVNGSGESLRQVLNKLAFDKSLFGNAFLEIVTDADHSFLSLYHQDASRCRVARDSEHILLHHDWSAFKPDEARTLPLYPNFEPQEDGTLRAIVHYKDYEPMFEHYGVPTYIAGFNVSAIAYKTDRWNISRLDNSFQLSGVMMLDSTVDSEAEAERIVRMAERKFAGNPGQVMFVIRDGGDDDNSRFIPITAQNEGDWQALHEQAVGDIVVAHSWFRTLSGLDYASGFNAERILHEYEVALNTVILAEQAELTEPIREVITAVLGLDTSSLQIVNRPPTRSKPIYMKVWEARKADGLDYDPEDPKQQAFLSEITKYNVTSIG</sequence>
<dbReference type="AlphaFoldDB" id="A0A9D2CB85"/>
<evidence type="ECO:0000313" key="2">
    <source>
        <dbReference type="Proteomes" id="UP000886844"/>
    </source>
</evidence>
<comment type="caution">
    <text evidence="1">The sequence shown here is derived from an EMBL/GenBank/DDBJ whole genome shotgun (WGS) entry which is preliminary data.</text>
</comment>
<organism evidence="1 2">
    <name type="scientific">Candidatus Alistipes intestinigallinarum</name>
    <dbReference type="NCBI Taxonomy" id="2838440"/>
    <lineage>
        <taxon>Bacteria</taxon>
        <taxon>Pseudomonadati</taxon>
        <taxon>Bacteroidota</taxon>
        <taxon>Bacteroidia</taxon>
        <taxon>Bacteroidales</taxon>
        <taxon>Rikenellaceae</taxon>
        <taxon>Alistipes</taxon>
    </lineage>
</organism>
<reference evidence="1" key="1">
    <citation type="journal article" date="2021" name="PeerJ">
        <title>Extensive microbial diversity within the chicken gut microbiome revealed by metagenomics and culture.</title>
        <authorList>
            <person name="Gilroy R."/>
            <person name="Ravi A."/>
            <person name="Getino M."/>
            <person name="Pursley I."/>
            <person name="Horton D.L."/>
            <person name="Alikhan N.F."/>
            <person name="Baker D."/>
            <person name="Gharbi K."/>
            <person name="Hall N."/>
            <person name="Watson M."/>
            <person name="Adriaenssens E.M."/>
            <person name="Foster-Nyarko E."/>
            <person name="Jarju S."/>
            <person name="Secka A."/>
            <person name="Antonio M."/>
            <person name="Oren A."/>
            <person name="Chaudhuri R.R."/>
            <person name="La Ragione R."/>
            <person name="Hildebrand F."/>
            <person name="Pallen M.J."/>
        </authorList>
    </citation>
    <scope>NUCLEOTIDE SEQUENCE</scope>
    <source>
        <strain evidence="1">5134</strain>
    </source>
</reference>
<dbReference type="InterPro" id="IPR006944">
    <property type="entry name" value="Phage/GTA_portal"/>
</dbReference>
<evidence type="ECO:0000313" key="1">
    <source>
        <dbReference type="EMBL" id="HIY69061.1"/>
    </source>
</evidence>
<proteinExistence type="predicted"/>
<protein>
    <submittedName>
        <fullName evidence="1">Phage portal protein</fullName>
    </submittedName>
</protein>
<dbReference type="EMBL" id="DXDA01000056">
    <property type="protein sequence ID" value="HIY69061.1"/>
    <property type="molecule type" value="Genomic_DNA"/>
</dbReference>